<dbReference type="EnsemblMetazoa" id="BGLB019684-RA">
    <property type="protein sequence ID" value="BGLB019684-PA"/>
    <property type="gene ID" value="BGLB019684"/>
</dbReference>
<evidence type="ECO:0000256" key="2">
    <source>
        <dbReference type="SAM" id="Phobius"/>
    </source>
</evidence>
<reference evidence="3" key="3">
    <citation type="submission" date="2020-05" db="UniProtKB">
        <authorList>
            <consortium name="EnsemblMetazoa"/>
        </authorList>
    </citation>
    <scope>IDENTIFICATION</scope>
    <source>
        <strain evidence="3">BB02</strain>
    </source>
</reference>
<sequence length="547" mass="63540">MRKVDPRVYRRRANKIRDDLKKEFRLHRCLFHHYDVIDFVVFEFGMRVTYLVSRVLSMILIPLLLASIYDQFLAYEDTATPYSGLIYMHIWLSFLLVISVLFEVGALLYAAVTLPTCDIVCQSEVPWYFKVMWFMYNAIYVNIMSCGTMYSIFQIKSKIGLQYYYFLMICAYAGIHCGSTAIPSRMGHLMHPFSLTLLHIFFTAIYQSGGGTDPTGAHYVYEKMDWNYKIESTLVAVFWCFLTLVCHIVLVFSSWTRRKMFRHLRKGKEALINYDPDDASSACSVDQDGVFHEKGESPRIWIEDIPGDPTGHKRVVVDSSPLKRSYEPKQYIYHEVYRDPSYPGEKRKRLILEQAPSPHSGRRYCFAPADPAGGPPPYYQAPDIDHHHKQEKGYICHPEVSPDGQSLVYTCRPEQPRRPECYHCAEERRWDRAEVREQVYAMNPKERPHSFVFSQRPTERRDTPQTFTLCQGFQEPEPIFTQRGGYDGVRLNSVDTQTSMPYSKQPDSGTEDDQSSCLSRKKPKAKEVRDSQTYTLSQPEAQGTLIW</sequence>
<dbReference type="RefSeq" id="XP_013095473.2">
    <property type="nucleotide sequence ID" value="XM_013240019.2"/>
</dbReference>
<evidence type="ECO:0000313" key="4">
    <source>
        <dbReference type="Proteomes" id="UP000076420"/>
    </source>
</evidence>
<keyword evidence="2" id="KW-1133">Transmembrane helix</keyword>
<dbReference type="RefSeq" id="XP_013095471.2">
    <property type="nucleotide sequence ID" value="XM_013240017.2"/>
</dbReference>
<keyword evidence="2" id="KW-0812">Transmembrane</keyword>
<dbReference type="EnsemblMetazoa" id="BGLB019684-RE">
    <property type="protein sequence ID" value="BGLB019684-PE"/>
    <property type="gene ID" value="BGLB019684"/>
</dbReference>
<dbReference type="EnsemblMetazoa" id="BGLB019684-RB">
    <property type="protein sequence ID" value="BGLB019684-PB"/>
    <property type="gene ID" value="BGLB019684"/>
</dbReference>
<dbReference type="Proteomes" id="UP000076420">
    <property type="component" value="Unassembled WGS sequence"/>
</dbReference>
<reference evidence="3" key="1">
    <citation type="journal article" date="2004" name="J. Parasitol.">
        <title>The mitochondrial genome of Biomphalaria glabrata (Gastropoda: Basommatophora), intermediate host of Schistosoma mansoni.</title>
        <authorList>
            <person name="DeJong R.J."/>
            <person name="Emery A.M."/>
            <person name="Adema C.M."/>
        </authorList>
    </citation>
    <scope>NUCLEOTIDE SEQUENCE</scope>
    <source>
        <strain evidence="3">BB02</strain>
    </source>
</reference>
<dbReference type="STRING" id="6526.A0A2C9KHA1"/>
<feature type="region of interest" description="Disordered" evidence="1">
    <location>
        <begin position="481"/>
        <end position="547"/>
    </location>
</feature>
<dbReference type="KEGG" id="bgt:106078926"/>
<proteinExistence type="predicted"/>
<feature type="transmembrane region" description="Helical" evidence="2">
    <location>
        <begin position="89"/>
        <end position="112"/>
    </location>
</feature>
<evidence type="ECO:0000313" key="3">
    <source>
        <dbReference type="EnsemblMetazoa" id="BGLB019684-PA"/>
    </source>
</evidence>
<dbReference type="VEuPathDB" id="VectorBase:BGLAX_035197"/>
<dbReference type="Pfam" id="PF21534">
    <property type="entry name" value="Rost"/>
    <property type="match status" value="1"/>
</dbReference>
<reference evidence="3" key="2">
    <citation type="submission" date="2013-03" db="EMBL/GenBank/DDBJ databases">
        <title>Sequence assembly of the Biomphalaria glabrata genome version 4.3.</title>
        <authorList>
            <person name="Warren W."/>
            <person name="Wilson R.K."/>
            <person name="Hillier L.W."/>
            <person name="Minx P."/>
        </authorList>
    </citation>
    <scope>NUCLEOTIDE SEQUENCE</scope>
    <source>
        <strain evidence="3">BB02</strain>
    </source>
</reference>
<dbReference type="EnsemblMetazoa" id="BGLB019684-RC">
    <property type="protein sequence ID" value="BGLB019684-PC"/>
    <property type="gene ID" value="BGLB019684"/>
</dbReference>
<feature type="transmembrane region" description="Helical" evidence="2">
    <location>
        <begin position="189"/>
        <end position="206"/>
    </location>
</feature>
<dbReference type="RefSeq" id="XP_013095472.2">
    <property type="nucleotide sequence ID" value="XM_013240018.2"/>
</dbReference>
<keyword evidence="2" id="KW-0472">Membrane</keyword>
<dbReference type="InterPro" id="IPR049352">
    <property type="entry name" value="Rost"/>
</dbReference>
<feature type="compositionally biased region" description="Polar residues" evidence="1">
    <location>
        <begin position="493"/>
        <end position="508"/>
    </location>
</feature>
<protein>
    <submittedName>
        <fullName evidence="3">Uncharacterized protein</fullName>
    </submittedName>
</protein>
<feature type="transmembrane region" description="Helical" evidence="2">
    <location>
        <begin position="234"/>
        <end position="256"/>
    </location>
</feature>
<feature type="transmembrane region" description="Helical" evidence="2">
    <location>
        <begin position="164"/>
        <end position="182"/>
    </location>
</feature>
<evidence type="ECO:0000256" key="1">
    <source>
        <dbReference type="SAM" id="MobiDB-lite"/>
    </source>
</evidence>
<feature type="transmembrane region" description="Helical" evidence="2">
    <location>
        <begin position="133"/>
        <end position="152"/>
    </location>
</feature>
<accession>A0A2C9KHA1</accession>
<gene>
    <name evidence="3" type="primary">106078926</name>
</gene>
<dbReference type="EnsemblMetazoa" id="BGLB019684-RD">
    <property type="protein sequence ID" value="BGLB019684-PD"/>
    <property type="gene ID" value="BGLB019684"/>
</dbReference>
<dbReference type="AlphaFoldDB" id="A0A2C9KHA1"/>
<name>A0A2C9KHA1_BIOGL</name>
<dbReference type="VEuPathDB" id="VectorBase:BGLB019684"/>
<feature type="transmembrane region" description="Helical" evidence="2">
    <location>
        <begin position="51"/>
        <end position="69"/>
    </location>
</feature>
<organism evidence="3 4">
    <name type="scientific">Biomphalaria glabrata</name>
    <name type="common">Bloodfluke planorb</name>
    <name type="synonym">Freshwater snail</name>
    <dbReference type="NCBI Taxonomy" id="6526"/>
    <lineage>
        <taxon>Eukaryota</taxon>
        <taxon>Metazoa</taxon>
        <taxon>Spiralia</taxon>
        <taxon>Lophotrochozoa</taxon>
        <taxon>Mollusca</taxon>
        <taxon>Gastropoda</taxon>
        <taxon>Heterobranchia</taxon>
        <taxon>Euthyneura</taxon>
        <taxon>Panpulmonata</taxon>
        <taxon>Hygrophila</taxon>
        <taxon>Lymnaeoidea</taxon>
        <taxon>Planorbidae</taxon>
        <taxon>Biomphalaria</taxon>
    </lineage>
</organism>
<dbReference type="OrthoDB" id="6143841at2759"/>
<feature type="compositionally biased region" description="Polar residues" evidence="1">
    <location>
        <begin position="531"/>
        <end position="541"/>
    </location>
</feature>